<proteinExistence type="predicted"/>
<evidence type="ECO:0000313" key="1">
    <source>
        <dbReference type="EMBL" id="MEN1760768.1"/>
    </source>
</evidence>
<evidence type="ECO:0000313" key="2">
    <source>
        <dbReference type="Proteomes" id="UP001407405"/>
    </source>
</evidence>
<reference evidence="1 2" key="1">
    <citation type="submission" date="2024-04" db="EMBL/GenBank/DDBJ databases">
        <title>Genome sequencing and metabolic network reconstruction of aminoacids and betaine degradation by Anoxynatronum sibiricum.</title>
        <authorList>
            <person name="Detkova E.N."/>
            <person name="Boltjanskaja Y.V."/>
            <person name="Mardanov A.V."/>
            <person name="Kevbrin V."/>
        </authorList>
    </citation>
    <scope>NUCLEOTIDE SEQUENCE [LARGE SCALE GENOMIC DNA]</scope>
    <source>
        <strain evidence="1 2">Z-7981</strain>
    </source>
</reference>
<sequence length="381" mass="42977">MMEKEVVGMKQVCFVTEANGSIGMGHVTRCAAMAAAFTENNCQALLMTGACENDTLSQSIGKIWPGLHQTYPLEKAYGQAGWNQQRHHEPLPKLVAMLEVMEGKPSDRLVILDRYDLSEDWVVKLQTVAGKVGYVDDYHHQIHQADFVINHQVGAEKENRPGGFYGELPVPIKLLGSHYALLRSEFRAVPPRKIRPVVRHILIMTGGGNQFGWQEKLLAWSQEIRPQLESISQKTITLHLLTGATGLLFKQWQDETQHLNDVIVYPRLENLTPVMNYMDLAVTAGGGTLYELAAWGVPALSLMMAENQRHFVNVLEENGVTRSLGWHETLDRKTYQQRLMESVRDTDWRQTCSRHMQQLVDGKGPDRIVEALLESRGVEVS</sequence>
<dbReference type="EMBL" id="JBCITM010000009">
    <property type="protein sequence ID" value="MEN1760768.1"/>
    <property type="molecule type" value="Genomic_DNA"/>
</dbReference>
<name>A0ABU9VUC3_9CLOT</name>
<comment type="caution">
    <text evidence="1">The sequence shown here is derived from an EMBL/GenBank/DDBJ whole genome shotgun (WGS) entry which is preliminary data.</text>
</comment>
<protein>
    <recommendedName>
        <fullName evidence="3">UDP-2,4-diacetamido-2,4, 6-trideoxy-beta-L-altropyranose hydrolase</fullName>
    </recommendedName>
</protein>
<dbReference type="Proteomes" id="UP001407405">
    <property type="component" value="Unassembled WGS sequence"/>
</dbReference>
<organism evidence="1 2">
    <name type="scientific">Anoxynatronum sibiricum</name>
    <dbReference type="NCBI Taxonomy" id="210623"/>
    <lineage>
        <taxon>Bacteria</taxon>
        <taxon>Bacillati</taxon>
        <taxon>Bacillota</taxon>
        <taxon>Clostridia</taxon>
        <taxon>Eubacteriales</taxon>
        <taxon>Clostridiaceae</taxon>
        <taxon>Anoxynatronum</taxon>
    </lineage>
</organism>
<dbReference type="SUPFAM" id="SSF53756">
    <property type="entry name" value="UDP-Glycosyltransferase/glycogen phosphorylase"/>
    <property type="match status" value="1"/>
</dbReference>
<keyword evidence="2" id="KW-1185">Reference proteome</keyword>
<accession>A0ABU9VUC3</accession>
<dbReference type="Gene3D" id="3.40.50.11190">
    <property type="match status" value="1"/>
</dbReference>
<dbReference type="Gene3D" id="3.40.50.2000">
    <property type="entry name" value="Glycogen Phosphorylase B"/>
    <property type="match status" value="1"/>
</dbReference>
<evidence type="ECO:0008006" key="3">
    <source>
        <dbReference type="Google" id="ProtNLM"/>
    </source>
</evidence>
<gene>
    <name evidence="1" type="ORF">AAIG11_09800</name>
</gene>